<keyword evidence="6 8" id="KW-0479">Metal-binding</keyword>
<accession>A0A7J4TFN5</accession>
<comment type="similarity">
    <text evidence="2">Belongs to the archaeosine synthase type 1 family.</text>
</comment>
<evidence type="ECO:0000256" key="2">
    <source>
        <dbReference type="ARBA" id="ARBA00008906"/>
    </source>
</evidence>
<feature type="domain" description="PUA" evidence="9">
    <location>
        <begin position="584"/>
        <end position="658"/>
    </location>
</feature>
<dbReference type="Pfam" id="PF14810">
    <property type="entry name" value="TGT_C2"/>
    <property type="match status" value="1"/>
</dbReference>
<dbReference type="SUPFAM" id="SSF88802">
    <property type="entry name" value="Pre-PUA domain"/>
    <property type="match status" value="1"/>
</dbReference>
<dbReference type="Pfam" id="PF17884">
    <property type="entry name" value="DUF5591"/>
    <property type="match status" value="1"/>
</dbReference>
<dbReference type="InterPro" id="IPR004804">
    <property type="entry name" value="TgtA"/>
</dbReference>
<feature type="binding site" evidence="8">
    <location>
        <position position="120"/>
    </location>
    <ligand>
        <name>substrate</name>
    </ligand>
</feature>
<feature type="binding site" evidence="8">
    <location>
        <position position="187"/>
    </location>
    <ligand>
        <name>substrate</name>
    </ligand>
</feature>
<feature type="active site" description="Nucleophile" evidence="8">
    <location>
        <position position="85"/>
    </location>
</feature>
<keyword evidence="5 8" id="KW-0819">tRNA processing</keyword>
<dbReference type="HAMAP" id="MF_01634">
    <property type="entry name" value="TgtA_arch"/>
    <property type="match status" value="1"/>
</dbReference>
<evidence type="ECO:0000313" key="10">
    <source>
        <dbReference type="EMBL" id="HII83238.1"/>
    </source>
</evidence>
<evidence type="ECO:0000256" key="1">
    <source>
        <dbReference type="ARBA" id="ARBA00005030"/>
    </source>
</evidence>
<evidence type="ECO:0000259" key="9">
    <source>
        <dbReference type="SMART" id="SM00359"/>
    </source>
</evidence>
<dbReference type="PANTHER" id="PTHR46499:SF1">
    <property type="entry name" value="QUEUINE TRNA-RIBOSYLTRANSFERASE"/>
    <property type="match status" value="1"/>
</dbReference>
<dbReference type="SUPFAM" id="SSF52141">
    <property type="entry name" value="Uracil-DNA glycosylase-like"/>
    <property type="match status" value="1"/>
</dbReference>
<dbReference type="InterPro" id="IPR002478">
    <property type="entry name" value="PUA"/>
</dbReference>
<dbReference type="GO" id="GO:0002099">
    <property type="term" value="P:tRNA wobble guanine modification"/>
    <property type="evidence" value="ECO:0007669"/>
    <property type="project" value="TreeGrafter"/>
</dbReference>
<dbReference type="UniPathway" id="UPA00393"/>
<dbReference type="GO" id="GO:0008270">
    <property type="term" value="F:zinc ion binding"/>
    <property type="evidence" value="ECO:0007669"/>
    <property type="project" value="UniProtKB-UniRule"/>
</dbReference>
<dbReference type="SMART" id="SM00359">
    <property type="entry name" value="PUA"/>
    <property type="match status" value="1"/>
</dbReference>
<feature type="binding site" evidence="8">
    <location>
        <position position="270"/>
    </location>
    <ligand>
        <name>Zn(2+)</name>
        <dbReference type="ChEBI" id="CHEBI:29105"/>
    </ligand>
</feature>
<feature type="binding site" evidence="8">
    <location>
        <position position="272"/>
    </location>
    <ligand>
        <name>Zn(2+)</name>
        <dbReference type="ChEBI" id="CHEBI:29105"/>
    </ligand>
</feature>
<keyword evidence="3 8" id="KW-0328">Glycosyltransferase</keyword>
<sequence length="658" mass="74814">MDFEIKYKDARGRVGTLKTPHGIIKTPALMPVIHPGKQTLPVSDYGAEVVITNAYLIYKNEDLREKALTEGVHKLIDFPGPIVTDSGSFQLSEYGDVQVSNREIVKFQEKIGTDIGTSLDIPTPPSVKRERAERELVITLQRAQEALEVREELMLNSVVQGSTYPDLRSECAEKLGKMDFQVHPIGAVVPLMESYRYKELVEVVMSSVTHLPDSRPRHLMGAGHPMIFALAVAMGCDLFDSAAYILYAEDDRLLMPHGTLKLENLYEMPCSCEVCTSYTPEELRQMEKEKRTELLAIHNLRVSFAEMRLIRQAIVEGSLWELVEQRCRAHPFLLEALRSLKNYSLDLEKYDPPYKKSAFFYTGPESLNRPEVYRHLKRMKRIPFSKSVLLLPRSSKPYSERLYEIPQKFYSIGDVALNPLDDMQVTVVDVPFGIIPLELDQVYPLAQNESPDDYDEDSIKMVKGVLQNYLQDFTQIIISEEVAETFGLDQIFSLEEYSFPESLKIMVNDHKRIQMIADYQFGTGAGEGLFNEEVKIVKSRKTGKIRHVYDGDELIATLRASDGVFVMAKEGARRLHRYLPYPKNRVVVNKDAEPFAREGKSIFAKFVINCDIDIHAKEEVLIVNEQDQLLAFGKSILNGREILDFNTGQAVKTRKGGL</sequence>
<dbReference type="EMBL" id="DUHE01000001">
    <property type="protein sequence ID" value="HII83238.1"/>
    <property type="molecule type" value="Genomic_DNA"/>
</dbReference>
<name>A0A7J4TFN5_9EURY</name>
<protein>
    <recommendedName>
        <fullName evidence="8">tRNA-guanine(15) transglycosylase</fullName>
        <ecNumber evidence="8">2.4.2.48</ecNumber>
    </recommendedName>
    <alternativeName>
        <fullName evidence="8">7-cyano-7-deazaguanine tRNA-ribosyltransferase</fullName>
    </alternativeName>
    <alternativeName>
        <fullName evidence="8">Archaeal tRNA-guanine transglycosylase</fullName>
    </alternativeName>
</protein>
<dbReference type="Pfam" id="PF01702">
    <property type="entry name" value="TGT"/>
    <property type="match status" value="1"/>
</dbReference>
<dbReference type="NCBIfam" id="TIGR00451">
    <property type="entry name" value="unchar_dom_2"/>
    <property type="match status" value="1"/>
</dbReference>
<comment type="caution">
    <text evidence="10">The sequence shown here is derived from an EMBL/GenBank/DDBJ whole genome shotgun (WGS) entry which is preliminary data.</text>
</comment>
<evidence type="ECO:0000256" key="7">
    <source>
        <dbReference type="ARBA" id="ARBA00022833"/>
    </source>
</evidence>
<dbReference type="InterPro" id="IPR036511">
    <property type="entry name" value="TGT-like_sf"/>
</dbReference>
<evidence type="ECO:0000256" key="4">
    <source>
        <dbReference type="ARBA" id="ARBA00022679"/>
    </source>
</evidence>
<reference evidence="11" key="1">
    <citation type="journal article" date="2020" name="bioRxiv">
        <title>A rank-normalized archaeal taxonomy based on genome phylogeny resolves widespread incomplete and uneven classifications.</title>
        <authorList>
            <person name="Rinke C."/>
            <person name="Chuvochina M."/>
            <person name="Mussig A.J."/>
            <person name="Chaumeil P.-A."/>
            <person name="Waite D.W."/>
            <person name="Whitman W.B."/>
            <person name="Parks D.H."/>
            <person name="Hugenholtz P."/>
        </authorList>
    </citation>
    <scope>NUCLEOTIDE SEQUENCE [LARGE SCALE GENOMIC DNA]</scope>
</reference>
<dbReference type="InterPro" id="IPR015947">
    <property type="entry name" value="PUA-like_sf"/>
</dbReference>
<dbReference type="InterPro" id="IPR050076">
    <property type="entry name" value="ArchSynthase1/Queuine_TRR"/>
</dbReference>
<dbReference type="Gene3D" id="3.40.50.10630">
    <property type="entry name" value="Uracil-DNA glycosylase-like"/>
    <property type="match status" value="1"/>
</dbReference>
<proteinExistence type="inferred from homology"/>
<keyword evidence="7 8" id="KW-0862">Zinc</keyword>
<dbReference type="InterPro" id="IPR029402">
    <property type="entry name" value="TGT_C2"/>
</dbReference>
<dbReference type="GO" id="GO:0016763">
    <property type="term" value="F:pentosyltransferase activity"/>
    <property type="evidence" value="ECO:0007669"/>
    <property type="project" value="UniProtKB-UniRule"/>
</dbReference>
<dbReference type="NCBIfam" id="TIGR00432">
    <property type="entry name" value="arcsn_tRNA_tgt"/>
    <property type="match status" value="1"/>
</dbReference>
<comment type="catalytic activity">
    <reaction evidence="8">
        <text>guanosine(15) in tRNA + 7-cyano-7-carbaguanine = 7-cyano-7-carbaguanosine(15) in tRNA + guanine</text>
        <dbReference type="Rhea" id="RHEA:43164"/>
        <dbReference type="Rhea" id="RHEA-COMP:10371"/>
        <dbReference type="Rhea" id="RHEA-COMP:10372"/>
        <dbReference type="ChEBI" id="CHEBI:16235"/>
        <dbReference type="ChEBI" id="CHEBI:45075"/>
        <dbReference type="ChEBI" id="CHEBI:74269"/>
        <dbReference type="ChEBI" id="CHEBI:82850"/>
        <dbReference type="EC" id="2.4.2.48"/>
    </reaction>
</comment>
<dbReference type="GO" id="GO:0005737">
    <property type="term" value="C:cytoplasm"/>
    <property type="evidence" value="ECO:0007669"/>
    <property type="project" value="TreeGrafter"/>
</dbReference>
<dbReference type="Gene3D" id="3.10.450.90">
    <property type="entry name" value="ArcTGT, C2 domain"/>
    <property type="match status" value="1"/>
</dbReference>
<dbReference type="PANTHER" id="PTHR46499">
    <property type="entry name" value="QUEUINE TRNA-RIBOSYLTRANSFERASE"/>
    <property type="match status" value="1"/>
</dbReference>
<dbReference type="NCBIfam" id="TIGR00449">
    <property type="entry name" value="tgt_general"/>
    <property type="match status" value="1"/>
</dbReference>
<dbReference type="InterPro" id="IPR002616">
    <property type="entry name" value="tRNA_ribo_trans-like"/>
</dbReference>
<dbReference type="InterPro" id="IPR004521">
    <property type="entry name" value="Uncharacterised_CHP00451"/>
</dbReference>
<feature type="binding site" evidence="8">
    <location>
        <position position="275"/>
    </location>
    <ligand>
        <name>Zn(2+)</name>
        <dbReference type="ChEBI" id="CHEBI:29105"/>
    </ligand>
</feature>
<dbReference type="AlphaFoldDB" id="A0A7J4TFN5"/>
<evidence type="ECO:0000256" key="3">
    <source>
        <dbReference type="ARBA" id="ARBA00022676"/>
    </source>
</evidence>
<dbReference type="PROSITE" id="PS50890">
    <property type="entry name" value="PUA"/>
    <property type="match status" value="1"/>
</dbReference>
<dbReference type="GO" id="GO:0003723">
    <property type="term" value="F:RNA binding"/>
    <property type="evidence" value="ECO:0007669"/>
    <property type="project" value="InterPro"/>
</dbReference>
<organism evidence="10 11">
    <name type="scientific">Methanobacterium subterraneum</name>
    <dbReference type="NCBI Taxonomy" id="59277"/>
    <lineage>
        <taxon>Archaea</taxon>
        <taxon>Methanobacteriati</taxon>
        <taxon>Methanobacteriota</taxon>
        <taxon>Methanomada group</taxon>
        <taxon>Methanobacteria</taxon>
        <taxon>Methanobacteriales</taxon>
        <taxon>Methanobacteriaceae</taxon>
        <taxon>Methanobacterium</taxon>
    </lineage>
</organism>
<dbReference type="SUPFAM" id="SSF88697">
    <property type="entry name" value="PUA domain-like"/>
    <property type="match status" value="1"/>
</dbReference>
<comment type="cofactor">
    <cofactor evidence="8">
        <name>Zn(2+)</name>
        <dbReference type="ChEBI" id="CHEBI:29105"/>
    </cofactor>
    <text evidence="8">Binds 1 zinc ion per subunit.</text>
</comment>
<evidence type="ECO:0000256" key="8">
    <source>
        <dbReference type="HAMAP-Rule" id="MF_01634"/>
    </source>
</evidence>
<comment type="function">
    <text evidence="8">Exchanges the guanine residue with 7-cyano-7-deazaguanine (preQ0) at position 15 in the dihydrouridine loop (D-loop) of archaeal tRNAs.</text>
</comment>
<dbReference type="Proteomes" id="UP000586031">
    <property type="component" value="Unassembled WGS sequence"/>
</dbReference>
<gene>
    <name evidence="8 10" type="primary">tgtA</name>
    <name evidence="10" type="ORF">HA271_00010</name>
</gene>
<dbReference type="InterPro" id="IPR036895">
    <property type="entry name" value="Uracil-DNA_glycosylase-like_sf"/>
</dbReference>
<evidence type="ECO:0000256" key="6">
    <source>
        <dbReference type="ARBA" id="ARBA00022723"/>
    </source>
</evidence>
<dbReference type="InterPro" id="IPR038250">
    <property type="entry name" value="TGT_C2_sf"/>
</dbReference>
<comment type="pathway">
    <text evidence="1 8">tRNA modification; archaeosine-tRNA biosynthesis.</text>
</comment>
<comment type="similarity">
    <text evidence="8">Belongs to the archaeosine tRNA-ribosyltransferase family.</text>
</comment>
<dbReference type="CDD" id="cd21149">
    <property type="entry name" value="PUA_archaeosine_TGT"/>
    <property type="match status" value="1"/>
</dbReference>
<dbReference type="InterPro" id="IPR036974">
    <property type="entry name" value="PUA_sf"/>
</dbReference>
<dbReference type="Gene3D" id="2.30.130.10">
    <property type="entry name" value="PUA domain"/>
    <property type="match status" value="1"/>
</dbReference>
<dbReference type="Pfam" id="PF01472">
    <property type="entry name" value="PUA"/>
    <property type="match status" value="1"/>
</dbReference>
<evidence type="ECO:0000256" key="5">
    <source>
        <dbReference type="ARBA" id="ARBA00022694"/>
    </source>
</evidence>
<dbReference type="EC" id="2.4.2.48" evidence="8"/>
<dbReference type="Gene3D" id="3.20.20.105">
    <property type="entry name" value="Queuine tRNA-ribosyltransferase-like"/>
    <property type="match status" value="1"/>
</dbReference>
<dbReference type="InterPro" id="IPR040777">
    <property type="entry name" value="DUF5591"/>
</dbReference>
<keyword evidence="4 8" id="KW-0808">Transferase</keyword>
<evidence type="ECO:0000313" key="11">
    <source>
        <dbReference type="Proteomes" id="UP000586031"/>
    </source>
</evidence>
<dbReference type="SUPFAM" id="SSF51713">
    <property type="entry name" value="tRNA-guanine transglycosylase"/>
    <property type="match status" value="1"/>
</dbReference>